<feature type="non-terminal residue" evidence="1">
    <location>
        <position position="1"/>
    </location>
</feature>
<reference evidence="1" key="1">
    <citation type="journal article" date="2014" name="Front. Microbiol.">
        <title>High frequency of phylogenetically diverse reductive dehalogenase-homologous genes in deep subseafloor sedimentary metagenomes.</title>
        <authorList>
            <person name="Kawai M."/>
            <person name="Futagami T."/>
            <person name="Toyoda A."/>
            <person name="Takaki Y."/>
            <person name="Nishi S."/>
            <person name="Hori S."/>
            <person name="Arai W."/>
            <person name="Tsubouchi T."/>
            <person name="Morono Y."/>
            <person name="Uchiyama I."/>
            <person name="Ito T."/>
            <person name="Fujiyama A."/>
            <person name="Inagaki F."/>
            <person name="Takami H."/>
        </authorList>
    </citation>
    <scope>NUCLEOTIDE SEQUENCE</scope>
    <source>
        <strain evidence="1">Expedition CK06-06</strain>
    </source>
</reference>
<organism evidence="1">
    <name type="scientific">marine sediment metagenome</name>
    <dbReference type="NCBI Taxonomy" id="412755"/>
    <lineage>
        <taxon>unclassified sequences</taxon>
        <taxon>metagenomes</taxon>
        <taxon>ecological metagenomes</taxon>
    </lineage>
</organism>
<accession>X1NLW1</accession>
<protein>
    <submittedName>
        <fullName evidence="1">Uncharacterized protein</fullName>
    </submittedName>
</protein>
<gene>
    <name evidence="1" type="ORF">S06H3_48841</name>
</gene>
<proteinExistence type="predicted"/>
<name>X1NLW1_9ZZZZ</name>
<sequence length="254" mass="28630">SAISRIDLTGDEPLIYVRCPRVPADLEAKIGYKRANHNPNKKVAVFGYQGMITTNIELEIGLELPVGCVSSPANELDGSYLIAEREKLIEEHGFLPYFDIGDCGFDIRKVLHHIRSTSSIPITDYNKRKEKTDIKTLRKRGYDDKGTPFAPCGALCKPNGYDKEKKRVSFVCRRQCLTCPLAAADPIKDCKYLENECGYSTHMSIKAHPRLVCEIPRCSDRWKKIRNLRSASERSNGTCKSSDLDILESPRIYG</sequence>
<evidence type="ECO:0000313" key="1">
    <source>
        <dbReference type="EMBL" id="GAI44977.1"/>
    </source>
</evidence>
<dbReference type="EMBL" id="BARV01030786">
    <property type="protein sequence ID" value="GAI44977.1"/>
    <property type="molecule type" value="Genomic_DNA"/>
</dbReference>
<dbReference type="AlphaFoldDB" id="X1NLW1"/>
<comment type="caution">
    <text evidence="1">The sequence shown here is derived from an EMBL/GenBank/DDBJ whole genome shotgun (WGS) entry which is preliminary data.</text>
</comment>
<feature type="non-terminal residue" evidence="1">
    <location>
        <position position="254"/>
    </location>
</feature>